<feature type="transmembrane region" description="Helical" evidence="2">
    <location>
        <begin position="114"/>
        <end position="135"/>
    </location>
</feature>
<keyword evidence="2" id="KW-0472">Membrane</keyword>
<feature type="region of interest" description="Disordered" evidence="1">
    <location>
        <begin position="1"/>
        <end position="28"/>
    </location>
</feature>
<keyword evidence="2" id="KW-0812">Transmembrane</keyword>
<feature type="transmembrane region" description="Helical" evidence="2">
    <location>
        <begin position="51"/>
        <end position="76"/>
    </location>
</feature>
<accession>A0A1H5RCN2</accession>
<name>A0A1H5RCN2_9PSEU</name>
<gene>
    <name evidence="3" type="ORF">SAMN05421837_109277</name>
</gene>
<feature type="transmembrane region" description="Helical" evidence="2">
    <location>
        <begin position="82"/>
        <end position="102"/>
    </location>
</feature>
<proteinExistence type="predicted"/>
<dbReference type="STRING" id="218821.SAMN05421837_109277"/>
<evidence type="ECO:0000313" key="3">
    <source>
        <dbReference type="EMBL" id="SEF36120.1"/>
    </source>
</evidence>
<keyword evidence="4" id="KW-1185">Reference proteome</keyword>
<evidence type="ECO:0000313" key="4">
    <source>
        <dbReference type="Proteomes" id="UP000198878"/>
    </source>
</evidence>
<protein>
    <submittedName>
        <fullName evidence="3">Uncharacterized protein</fullName>
    </submittedName>
</protein>
<evidence type="ECO:0000256" key="1">
    <source>
        <dbReference type="SAM" id="MobiDB-lite"/>
    </source>
</evidence>
<organism evidence="3 4">
    <name type="scientific">Amycolatopsis pretoriensis</name>
    <dbReference type="NCBI Taxonomy" id="218821"/>
    <lineage>
        <taxon>Bacteria</taxon>
        <taxon>Bacillati</taxon>
        <taxon>Actinomycetota</taxon>
        <taxon>Actinomycetes</taxon>
        <taxon>Pseudonocardiales</taxon>
        <taxon>Pseudonocardiaceae</taxon>
        <taxon>Amycolatopsis</taxon>
    </lineage>
</organism>
<dbReference type="AlphaFoldDB" id="A0A1H5RCN2"/>
<dbReference type="EMBL" id="FNUJ01000009">
    <property type="protein sequence ID" value="SEF36120.1"/>
    <property type="molecule type" value="Genomic_DNA"/>
</dbReference>
<sequence length="136" mass="13882">MTEPTGTSAAEALAMAETQTVPQERVDPEWIEPADAAAEEPTRPAKERGRWWRGFTGSLAAGLTVLAVGVLVVAGIDLYTGAPGPGAALLIGHPVAAALALVAQRVADRRNGLAAAGAGVAVVLFAVSALTLFWLN</sequence>
<evidence type="ECO:0000256" key="2">
    <source>
        <dbReference type="SAM" id="Phobius"/>
    </source>
</evidence>
<dbReference type="Proteomes" id="UP000198878">
    <property type="component" value="Unassembled WGS sequence"/>
</dbReference>
<reference evidence="4" key="1">
    <citation type="submission" date="2016-10" db="EMBL/GenBank/DDBJ databases">
        <authorList>
            <person name="Varghese N."/>
            <person name="Submissions S."/>
        </authorList>
    </citation>
    <scope>NUCLEOTIDE SEQUENCE [LARGE SCALE GENOMIC DNA]</scope>
    <source>
        <strain evidence="4">DSM 44654</strain>
    </source>
</reference>
<keyword evidence="2" id="KW-1133">Transmembrane helix</keyword>